<dbReference type="eggNOG" id="KOG0059">
    <property type="taxonomic scope" value="Eukaryota"/>
</dbReference>
<evidence type="ECO:0000313" key="1">
    <source>
        <dbReference type="Ensembl" id="ENSLACP00000007666.1"/>
    </source>
</evidence>
<evidence type="ECO:0000313" key="2">
    <source>
        <dbReference type="Proteomes" id="UP000008672"/>
    </source>
</evidence>
<reference evidence="1" key="2">
    <citation type="submission" date="2025-08" db="UniProtKB">
        <authorList>
            <consortium name="Ensembl"/>
        </authorList>
    </citation>
    <scope>IDENTIFICATION</scope>
</reference>
<organism evidence="1 2">
    <name type="scientific">Latimeria chalumnae</name>
    <name type="common">Coelacanth</name>
    <dbReference type="NCBI Taxonomy" id="7897"/>
    <lineage>
        <taxon>Eukaryota</taxon>
        <taxon>Metazoa</taxon>
        <taxon>Chordata</taxon>
        <taxon>Craniata</taxon>
        <taxon>Vertebrata</taxon>
        <taxon>Euteleostomi</taxon>
        <taxon>Coelacanthiformes</taxon>
        <taxon>Coelacanthidae</taxon>
        <taxon>Latimeria</taxon>
    </lineage>
</organism>
<accession>H3ADE5</accession>
<dbReference type="Proteomes" id="UP000008672">
    <property type="component" value="Unassembled WGS sequence"/>
</dbReference>
<dbReference type="Ensembl" id="ENSLACT00000007730.1">
    <property type="protein sequence ID" value="ENSLACP00000007666.1"/>
    <property type="gene ID" value="ENSLACG00000006793.1"/>
</dbReference>
<reference evidence="2" key="1">
    <citation type="submission" date="2011-08" db="EMBL/GenBank/DDBJ databases">
        <title>The draft genome of Latimeria chalumnae.</title>
        <authorList>
            <person name="Di Palma F."/>
            <person name="Alfoldi J."/>
            <person name="Johnson J."/>
            <person name="Berlin A."/>
            <person name="Gnerre S."/>
            <person name="Jaffe D."/>
            <person name="MacCallum I."/>
            <person name="Young S."/>
            <person name="Walker B.J."/>
            <person name="Lander E."/>
            <person name="Lindblad-Toh K."/>
        </authorList>
    </citation>
    <scope>NUCLEOTIDE SEQUENCE [LARGE SCALE GENOMIC DNA]</scope>
    <source>
        <strain evidence="2">Wild caught</strain>
    </source>
</reference>
<reference evidence="1" key="3">
    <citation type="submission" date="2025-09" db="UniProtKB">
        <authorList>
            <consortium name="Ensembl"/>
        </authorList>
    </citation>
    <scope>IDENTIFICATION</scope>
</reference>
<keyword evidence="2" id="KW-1185">Reference proteome</keyword>
<dbReference type="GeneTree" id="ENSGT00940000165252"/>
<sequence length="642" mass="73489">LTDMISMIQNATTEFSLDVNHMVRQLSQISKNLKDFFLNAYTLSNDTDLIEMLIENLQVLADIPQLQSSFQSIQPLFEEVEPQHLLHAIHVVLDGIAVIEELPAKNFTEAIETVYLFTMAQWIYSSKFERQTKIDENVIRLMQLVASILDSLLEVPECFHMMVSQILLETSYDDLSLVACNILGEENLLHGYTLSIAIKHLLVEYFQEIDGMEYFGDANEEMIIYDIICFLQQFEEINSILVNISQVYSLDSEILIKLQEYWLKLSYLVTSINNDTRYCHPNQVIHSVIMLLDVINTASTQTLTENYFFYVSDIAYLLSHYNGDETEFINAAVQCLQNTTQIILSVKESAGSLSIFISLIKLLPQASKAETQTIMLLLTLVDICLNDTTEMSWIEDWWQGLESLTKELKLDSGTKELLSVIQEEAWLGVNGTFTHTNASLLLLNALNQYNISKLETVLRNVENFHQITRTISFNYTREGSYKILNILNLMCSYTKSQEIIQAFEEIVTYLEMYNHASEETGNFVSLIDDLLLNKNMTAFQNISSIFQRLVLNIIQKITSTEKQLEVQAHELTDIVEFLDKMSNSTEETLVLYSFINDLSSNRNLKIILSQVEEITKSIDEEFSLNSTQVADSVTAFADLIFV</sequence>
<dbReference type="STRING" id="7897.ENSLACP00000007666"/>
<proteinExistence type="predicted"/>
<dbReference type="HOGENOM" id="CLU_426756_0_0_1"/>
<dbReference type="OMA" id="WIYSSKF"/>
<dbReference type="EMBL" id="AFYH01234546">
    <property type="status" value="NOT_ANNOTATED_CDS"/>
    <property type="molecule type" value="Genomic_DNA"/>
</dbReference>
<name>H3ADE5_LATCH</name>
<protein>
    <submittedName>
        <fullName evidence="1">Uncharacterized protein</fullName>
    </submittedName>
</protein>
<dbReference type="InParanoid" id="H3ADE5"/>
<dbReference type="AlphaFoldDB" id="H3ADE5"/>